<accession>A0ABQ8TPL9</accession>
<organism evidence="2 3">
    <name type="scientific">Periplaneta americana</name>
    <name type="common">American cockroach</name>
    <name type="synonym">Blatta americana</name>
    <dbReference type="NCBI Taxonomy" id="6978"/>
    <lineage>
        <taxon>Eukaryota</taxon>
        <taxon>Metazoa</taxon>
        <taxon>Ecdysozoa</taxon>
        <taxon>Arthropoda</taxon>
        <taxon>Hexapoda</taxon>
        <taxon>Insecta</taxon>
        <taxon>Pterygota</taxon>
        <taxon>Neoptera</taxon>
        <taxon>Polyneoptera</taxon>
        <taxon>Dictyoptera</taxon>
        <taxon>Blattodea</taxon>
        <taxon>Blattoidea</taxon>
        <taxon>Blattidae</taxon>
        <taxon>Blattinae</taxon>
        <taxon>Periplaneta</taxon>
    </lineage>
</organism>
<evidence type="ECO:0008006" key="4">
    <source>
        <dbReference type="Google" id="ProtNLM"/>
    </source>
</evidence>
<sequence length="230" mass="26453">MKIGVDHRIVLVIFLEDGLYPYNYTGIHNFLPESRRIEFCKFISQLERNNVNVLQNILWTDETFFTREGVLIDGLTREYAFGDVCCKSLYTWWNVTFAISGHESLDNNKYLAGKMKSGFVRKHHGTNKFIIVFNYSLHTYAEISSCTLSSGFRACNNCSRKLGAVVDTMVASVLATVMVVVLTELALFTVRIAKALLFHLLPTLMVKKKLNHFYYNNRVKILQSGIRFRN</sequence>
<dbReference type="Proteomes" id="UP001148838">
    <property type="component" value="Unassembled WGS sequence"/>
</dbReference>
<dbReference type="EMBL" id="JAJSOF020000005">
    <property type="protein sequence ID" value="KAJ4448253.1"/>
    <property type="molecule type" value="Genomic_DNA"/>
</dbReference>
<reference evidence="2 3" key="1">
    <citation type="journal article" date="2022" name="Allergy">
        <title>Genome assembly and annotation of Periplaneta americana reveal a comprehensive cockroach allergen profile.</title>
        <authorList>
            <person name="Wang L."/>
            <person name="Xiong Q."/>
            <person name="Saelim N."/>
            <person name="Wang L."/>
            <person name="Nong W."/>
            <person name="Wan A.T."/>
            <person name="Shi M."/>
            <person name="Liu X."/>
            <person name="Cao Q."/>
            <person name="Hui J.H.L."/>
            <person name="Sookrung N."/>
            <person name="Leung T.F."/>
            <person name="Tungtrongchitr A."/>
            <person name="Tsui S.K.W."/>
        </authorList>
    </citation>
    <scope>NUCLEOTIDE SEQUENCE [LARGE SCALE GENOMIC DNA]</scope>
    <source>
        <strain evidence="2">PWHHKU_190912</strain>
    </source>
</reference>
<protein>
    <recommendedName>
        <fullName evidence="4">PiggyBac transposable element-derived protein domain-containing protein</fullName>
    </recommendedName>
</protein>
<comment type="caution">
    <text evidence="2">The sequence shown here is derived from an EMBL/GenBank/DDBJ whole genome shotgun (WGS) entry which is preliminary data.</text>
</comment>
<evidence type="ECO:0000256" key="1">
    <source>
        <dbReference type="SAM" id="Phobius"/>
    </source>
</evidence>
<proteinExistence type="predicted"/>
<keyword evidence="3" id="KW-1185">Reference proteome</keyword>
<keyword evidence="1" id="KW-0812">Transmembrane</keyword>
<name>A0ABQ8TPL9_PERAM</name>
<keyword evidence="1" id="KW-0472">Membrane</keyword>
<feature type="transmembrane region" description="Helical" evidence="1">
    <location>
        <begin position="162"/>
        <end position="182"/>
    </location>
</feature>
<evidence type="ECO:0000313" key="3">
    <source>
        <dbReference type="Proteomes" id="UP001148838"/>
    </source>
</evidence>
<keyword evidence="1" id="KW-1133">Transmembrane helix</keyword>
<evidence type="ECO:0000313" key="2">
    <source>
        <dbReference type="EMBL" id="KAJ4448253.1"/>
    </source>
</evidence>
<gene>
    <name evidence="2" type="ORF">ANN_10267</name>
</gene>